<feature type="compositionally biased region" description="Polar residues" evidence="1">
    <location>
        <begin position="499"/>
        <end position="515"/>
    </location>
</feature>
<feature type="compositionally biased region" description="Basic and acidic residues" evidence="1">
    <location>
        <begin position="751"/>
        <end position="761"/>
    </location>
</feature>
<feature type="compositionally biased region" description="Low complexity" evidence="1">
    <location>
        <begin position="935"/>
        <end position="950"/>
    </location>
</feature>
<sequence>MPPATNRMCSRERHCRHTEYWSCSFRCCDGEQLMGLSNNGCWNGTTTEEVPSFIHSIQRGRTPLSRPPSQSPASPHIWRALPWAKATMRPGLAVVVVGDKKHWRDRVPTSSSKISPIPPPGSDPASPISLIALLHTSSRYPPPHHHLLHFTRFTFAHLSFFSLAHQTTAHSTSRYLTALSCCHSLAFHWPAQSNCTQLHSFQPSLPITDPVHSQRMKFRTRMAMLFQSSAGGQLSETKTRGASFKLFGKKKKPIETPAVVAPPTLPPLDIVPAKPQMPVVIEEETRKEATPPKKAARRNQSADIDYELRQHLKNEGISFLAFADFGEAPLQSDLKTSAPISVSKTTSAPSVVQAPKSMVSEAEAPTDRAKDEALENLRNFYLGDKKTVTPAPVTVTLPRRDTLPQSPLKEEVEPVVPQPMAKSAPPQPSPQVPELKKILIPKVENTSPTPPGPQKSAQPEGSASDVRKREEALKPLVSVNNASVVVKPSSGKLQKRKPTSQQPVQVTPLTEQSEQLEVHRKSPDSTISERDSGKFVNSDSSRETPKAPERGQLRPNPDHHLHPEGRQNCMARVHRSGEQETNGFLRPEMPTRRLSHRRAPSPSGHSRSSNPNGRPQDYARSKNGERDGVDGLIQPGMPPCPQSERRPPPPNSRPCPPALSPDGRQLNTDLYPAGPGPRKSPTYTGHGSPLNGHPSPGERPARRPFHLNVPHGGHRSRSQGPAHENRRRSKPAPASEKWDSTESSQSEDSDFAPRNERRRTVDLPVPVMLPPERSYTPAISEVHTNCADSHRFTVHCANVHHRIACMVCRTDSSSERFLCSYCALRFCGRCKAEFSKDMSIEQIRKKAVEEDWASQAPSNLSIVAPVNKAWEMACNLDGNRSHPRIRQPGSAKFRGPPPPRSGPRRPPPNRSDSYLPAMRGGNSSLLERPPHRNESFNNSSDSSVSQSRATSEYDGPESDREMRRRRHPMPVNGMHSGVRNMLAISGRSHNY</sequence>
<dbReference type="InParanoid" id="A0A4S2MYQ0"/>
<feature type="compositionally biased region" description="Basic and acidic residues" evidence="1">
    <location>
        <begin position="398"/>
        <end position="412"/>
    </location>
</feature>
<feature type="region of interest" description="Disordered" evidence="1">
    <location>
        <begin position="339"/>
        <end position="370"/>
    </location>
</feature>
<dbReference type="EMBL" id="ML220117">
    <property type="protein sequence ID" value="TGZ81807.1"/>
    <property type="molecule type" value="Genomic_DNA"/>
</dbReference>
<dbReference type="Proteomes" id="UP000298138">
    <property type="component" value="Unassembled WGS sequence"/>
</dbReference>
<evidence type="ECO:0000313" key="3">
    <source>
        <dbReference type="Proteomes" id="UP000298138"/>
    </source>
</evidence>
<feature type="region of interest" description="Disordered" evidence="1">
    <location>
        <begin position="392"/>
        <end position="763"/>
    </location>
</feature>
<feature type="compositionally biased region" description="Basic and acidic residues" evidence="1">
    <location>
        <begin position="540"/>
        <end position="565"/>
    </location>
</feature>
<feature type="compositionally biased region" description="Polar residues" evidence="1">
    <location>
        <begin position="339"/>
        <end position="350"/>
    </location>
</feature>
<feature type="region of interest" description="Disordered" evidence="1">
    <location>
        <begin position="878"/>
        <end position="991"/>
    </location>
</feature>
<feature type="compositionally biased region" description="Basic and acidic residues" evidence="1">
    <location>
        <begin position="516"/>
        <end position="533"/>
    </location>
</feature>
<keyword evidence="3" id="KW-1185">Reference proteome</keyword>
<evidence type="ECO:0000313" key="2">
    <source>
        <dbReference type="EMBL" id="TGZ81807.1"/>
    </source>
</evidence>
<evidence type="ECO:0000256" key="1">
    <source>
        <dbReference type="SAM" id="MobiDB-lite"/>
    </source>
</evidence>
<dbReference type="AlphaFoldDB" id="A0A4S2MYQ0"/>
<organism evidence="2 3">
    <name type="scientific">Ascodesmis nigricans</name>
    <dbReference type="NCBI Taxonomy" id="341454"/>
    <lineage>
        <taxon>Eukaryota</taxon>
        <taxon>Fungi</taxon>
        <taxon>Dikarya</taxon>
        <taxon>Ascomycota</taxon>
        <taxon>Pezizomycotina</taxon>
        <taxon>Pezizomycetes</taxon>
        <taxon>Pezizales</taxon>
        <taxon>Ascodesmidaceae</taxon>
        <taxon>Ascodesmis</taxon>
    </lineage>
</organism>
<name>A0A4S2MYQ0_9PEZI</name>
<feature type="compositionally biased region" description="Polar residues" evidence="1">
    <location>
        <begin position="603"/>
        <end position="613"/>
    </location>
</feature>
<accession>A0A4S2MYQ0</accession>
<gene>
    <name evidence="2" type="ORF">EX30DRAFT_233545</name>
</gene>
<protein>
    <submittedName>
        <fullName evidence="2">Uncharacterized protein</fullName>
    </submittedName>
</protein>
<reference evidence="2 3" key="1">
    <citation type="submission" date="2019-04" db="EMBL/GenBank/DDBJ databases">
        <title>Comparative genomics and transcriptomics to analyze fruiting body development in filamentous ascomycetes.</title>
        <authorList>
            <consortium name="DOE Joint Genome Institute"/>
            <person name="Lutkenhaus R."/>
            <person name="Traeger S."/>
            <person name="Breuer J."/>
            <person name="Kuo A."/>
            <person name="Lipzen A."/>
            <person name="Pangilinan J."/>
            <person name="Dilworth D."/>
            <person name="Sandor L."/>
            <person name="Poggeler S."/>
            <person name="Barry K."/>
            <person name="Grigoriev I.V."/>
            <person name="Nowrousian M."/>
        </authorList>
    </citation>
    <scope>NUCLEOTIDE SEQUENCE [LARGE SCALE GENOMIC DNA]</scope>
    <source>
        <strain evidence="2 3">CBS 389.68</strain>
    </source>
</reference>
<feature type="compositionally biased region" description="Pro residues" evidence="1">
    <location>
        <begin position="648"/>
        <end position="659"/>
    </location>
</feature>
<dbReference type="OrthoDB" id="5428752at2759"/>
<feature type="compositionally biased region" description="Basic and acidic residues" evidence="1">
    <location>
        <begin position="617"/>
        <end position="629"/>
    </location>
</feature>
<proteinExistence type="predicted"/>
<feature type="compositionally biased region" description="Pro residues" evidence="1">
    <location>
        <begin position="895"/>
        <end position="909"/>
    </location>
</feature>